<evidence type="ECO:0000313" key="2">
    <source>
        <dbReference type="EMBL" id="BBO72253.1"/>
    </source>
</evidence>
<evidence type="ECO:0000256" key="1">
    <source>
        <dbReference type="SAM" id="Phobius"/>
    </source>
</evidence>
<dbReference type="KEGG" id="dalk:DSCA_61830"/>
<accession>A0A5K7YW78</accession>
<dbReference type="RefSeq" id="WP_155319976.1">
    <property type="nucleotide sequence ID" value="NZ_AP021874.1"/>
</dbReference>
<name>A0A5K7YW78_9BACT</name>
<keyword evidence="1" id="KW-1133">Transmembrane helix</keyword>
<evidence type="ECO:0000313" key="3">
    <source>
        <dbReference type="Proteomes" id="UP000427906"/>
    </source>
</evidence>
<keyword evidence="1" id="KW-0812">Transmembrane</keyword>
<gene>
    <name evidence="2" type="ORF">DSCA_61830</name>
</gene>
<reference evidence="2 3" key="1">
    <citation type="submission" date="2019-11" db="EMBL/GenBank/DDBJ databases">
        <title>Comparative genomics of hydrocarbon-degrading Desulfosarcina strains.</title>
        <authorList>
            <person name="Watanabe M."/>
            <person name="Kojima H."/>
            <person name="Fukui M."/>
        </authorList>
    </citation>
    <scope>NUCLEOTIDE SEQUENCE [LARGE SCALE GENOMIC DNA]</scope>
    <source>
        <strain evidence="2 3">PL12</strain>
    </source>
</reference>
<feature type="transmembrane region" description="Helical" evidence="1">
    <location>
        <begin position="7"/>
        <end position="30"/>
    </location>
</feature>
<proteinExistence type="predicted"/>
<organism evidence="2 3">
    <name type="scientific">Desulfosarcina alkanivorans</name>
    <dbReference type="NCBI Taxonomy" id="571177"/>
    <lineage>
        <taxon>Bacteria</taxon>
        <taxon>Pseudomonadati</taxon>
        <taxon>Thermodesulfobacteriota</taxon>
        <taxon>Desulfobacteria</taxon>
        <taxon>Desulfobacterales</taxon>
        <taxon>Desulfosarcinaceae</taxon>
        <taxon>Desulfosarcina</taxon>
    </lineage>
</organism>
<dbReference type="AlphaFoldDB" id="A0A5K7YW78"/>
<dbReference type="EMBL" id="AP021874">
    <property type="protein sequence ID" value="BBO72253.1"/>
    <property type="molecule type" value="Genomic_DNA"/>
</dbReference>
<protein>
    <submittedName>
        <fullName evidence="2">Uncharacterized protein</fullName>
    </submittedName>
</protein>
<keyword evidence="3" id="KW-1185">Reference proteome</keyword>
<feature type="transmembrane region" description="Helical" evidence="1">
    <location>
        <begin position="195"/>
        <end position="220"/>
    </location>
</feature>
<sequence length="229" mass="25662">MIADKKIFFMGSGLLVGFAVVFCILFMPIFGAGQNALNYFDNLFNSISKGSAYYIPDLVKKNEAFDGREVAVTIDAGSAEQAERTTMLLWKAGAAAEVDDTKVSLKGDLGRILAAGLEDADLLFHNRSEALQTKYGFDGREALYSWWNALKGMDKELKKQKQFENAAFVATVQAKAVEVAFNFNGIEPQNITDKIWIVIFALAFYIIYTLWFGFSIMYMFEGWGMELEH</sequence>
<dbReference type="OrthoDB" id="9779692at2"/>
<dbReference type="Proteomes" id="UP000427906">
    <property type="component" value="Chromosome"/>
</dbReference>
<keyword evidence="1" id="KW-0472">Membrane</keyword>